<feature type="region of interest" description="Disordered" evidence="1">
    <location>
        <begin position="23"/>
        <end position="44"/>
    </location>
</feature>
<protein>
    <submittedName>
        <fullName evidence="2">Uncharacterized protein</fullName>
    </submittedName>
</protein>
<sequence>MGLMEIELAKAVHRERLADAARQRQRKECQRMAREQEAADTADQRISPKVDWPIFSLRIGGFQLVAFRTVRLGS</sequence>
<dbReference type="RefSeq" id="WP_227908413.1">
    <property type="nucleotide sequence ID" value="NZ_CP095461.1"/>
</dbReference>
<evidence type="ECO:0000256" key="1">
    <source>
        <dbReference type="SAM" id="MobiDB-lite"/>
    </source>
</evidence>
<evidence type="ECO:0000313" key="3">
    <source>
        <dbReference type="Proteomes" id="UP001139264"/>
    </source>
</evidence>
<proteinExistence type="predicted"/>
<dbReference type="Proteomes" id="UP001139264">
    <property type="component" value="Unassembled WGS sequence"/>
</dbReference>
<gene>
    <name evidence="2" type="ORF">LJ751_12375</name>
</gene>
<dbReference type="EMBL" id="JAJFZP010000010">
    <property type="protein sequence ID" value="MCC3270140.1"/>
    <property type="molecule type" value="Genomic_DNA"/>
</dbReference>
<comment type="caution">
    <text evidence="2">The sequence shown here is derived from an EMBL/GenBank/DDBJ whole genome shotgun (WGS) entry which is preliminary data.</text>
</comment>
<accession>A0A9X1M3D8</accession>
<organism evidence="2 3">
    <name type="scientific">Arthrobacter gengyunqii</name>
    <dbReference type="NCBI Taxonomy" id="2886940"/>
    <lineage>
        <taxon>Bacteria</taxon>
        <taxon>Bacillati</taxon>
        <taxon>Actinomycetota</taxon>
        <taxon>Actinomycetes</taxon>
        <taxon>Micrococcales</taxon>
        <taxon>Micrococcaceae</taxon>
        <taxon>Arthrobacter</taxon>
    </lineage>
</organism>
<reference evidence="2" key="1">
    <citation type="submission" date="2021-10" db="EMBL/GenBank/DDBJ databases">
        <title>Novel species in genus Arthrobacter.</title>
        <authorList>
            <person name="Liu Y."/>
        </authorList>
    </citation>
    <scope>NUCLEOTIDE SEQUENCE</scope>
    <source>
        <strain evidence="2">Zg-Y809</strain>
    </source>
</reference>
<dbReference type="AlphaFoldDB" id="A0A9X1M3D8"/>
<evidence type="ECO:0000313" key="2">
    <source>
        <dbReference type="EMBL" id="MCC3270140.1"/>
    </source>
</evidence>
<name>A0A9X1M3D8_9MICC</name>